<feature type="region of interest" description="Disordered" evidence="1">
    <location>
        <begin position="142"/>
        <end position="164"/>
    </location>
</feature>
<accession>A0A2K2CXF1</accession>
<evidence type="ECO:0000256" key="1">
    <source>
        <dbReference type="SAM" id="MobiDB-lite"/>
    </source>
</evidence>
<dbReference type="EMBL" id="CM000882">
    <property type="protein sequence ID" value="PNT66690.1"/>
    <property type="molecule type" value="Genomic_DNA"/>
</dbReference>
<organism evidence="2">
    <name type="scientific">Brachypodium distachyon</name>
    <name type="common">Purple false brome</name>
    <name type="synonym">Trachynia distachya</name>
    <dbReference type="NCBI Taxonomy" id="15368"/>
    <lineage>
        <taxon>Eukaryota</taxon>
        <taxon>Viridiplantae</taxon>
        <taxon>Streptophyta</taxon>
        <taxon>Embryophyta</taxon>
        <taxon>Tracheophyta</taxon>
        <taxon>Spermatophyta</taxon>
        <taxon>Magnoliopsida</taxon>
        <taxon>Liliopsida</taxon>
        <taxon>Poales</taxon>
        <taxon>Poaceae</taxon>
        <taxon>BOP clade</taxon>
        <taxon>Pooideae</taxon>
        <taxon>Stipodae</taxon>
        <taxon>Brachypodieae</taxon>
        <taxon>Brachypodium</taxon>
    </lineage>
</organism>
<reference evidence="3" key="3">
    <citation type="submission" date="2018-08" db="UniProtKB">
        <authorList>
            <consortium name="EnsemblPlants"/>
        </authorList>
    </citation>
    <scope>IDENTIFICATION</scope>
    <source>
        <strain evidence="3">cv. Bd21</strain>
    </source>
</reference>
<reference evidence="2 3" key="1">
    <citation type="journal article" date="2010" name="Nature">
        <title>Genome sequencing and analysis of the model grass Brachypodium distachyon.</title>
        <authorList>
            <consortium name="International Brachypodium Initiative"/>
        </authorList>
    </citation>
    <scope>NUCLEOTIDE SEQUENCE [LARGE SCALE GENOMIC DNA]</scope>
    <source>
        <strain evidence="2 3">Bd21</strain>
    </source>
</reference>
<keyword evidence="4" id="KW-1185">Reference proteome</keyword>
<dbReference type="Gramene" id="PNT66690">
    <property type="protein sequence ID" value="PNT66690"/>
    <property type="gene ID" value="BRADI_3g15765v3"/>
</dbReference>
<proteinExistence type="predicted"/>
<sequence>MDRSLHPPFVVRQTLAVARNVFSSTLPPHEHPLDVRKDPAALTAGASRLPRRAYSAPAANSVAAAPAGRQAAALRAPRDAARRLLLPVPIYSLVLAAGAPPPPRAVAWRGTKPPRRARRRRRDHLFVEARWWMRKTTSQLIHAAPSCTAPQLPARTQQSSRRSR</sequence>
<dbReference type="EnsemblPlants" id="PNT66690">
    <property type="protein sequence ID" value="PNT66690"/>
    <property type="gene ID" value="BRADI_3g15765v3"/>
</dbReference>
<evidence type="ECO:0000313" key="3">
    <source>
        <dbReference type="EnsemblPlants" id="PNT66690"/>
    </source>
</evidence>
<evidence type="ECO:0000313" key="2">
    <source>
        <dbReference type="EMBL" id="PNT66690.1"/>
    </source>
</evidence>
<gene>
    <name evidence="2" type="ORF">BRADI_3g15765v3</name>
</gene>
<feature type="compositionally biased region" description="Polar residues" evidence="1">
    <location>
        <begin position="154"/>
        <end position="164"/>
    </location>
</feature>
<dbReference type="AlphaFoldDB" id="A0A2K2CXF1"/>
<reference evidence="2" key="2">
    <citation type="submission" date="2017-06" db="EMBL/GenBank/DDBJ databases">
        <title>WGS assembly of Brachypodium distachyon.</title>
        <authorList>
            <consortium name="The International Brachypodium Initiative"/>
            <person name="Lucas S."/>
            <person name="Harmon-Smith M."/>
            <person name="Lail K."/>
            <person name="Tice H."/>
            <person name="Grimwood J."/>
            <person name="Bruce D."/>
            <person name="Barry K."/>
            <person name="Shu S."/>
            <person name="Lindquist E."/>
            <person name="Wang M."/>
            <person name="Pitluck S."/>
            <person name="Vogel J.P."/>
            <person name="Garvin D.F."/>
            <person name="Mockler T.C."/>
            <person name="Schmutz J."/>
            <person name="Rokhsar D."/>
            <person name="Bevan M.W."/>
        </authorList>
    </citation>
    <scope>NUCLEOTIDE SEQUENCE</scope>
    <source>
        <strain evidence="2">Bd21</strain>
    </source>
</reference>
<protein>
    <submittedName>
        <fullName evidence="2 3">Uncharacterized protein</fullName>
    </submittedName>
</protein>
<dbReference type="Proteomes" id="UP000008810">
    <property type="component" value="Chromosome 3"/>
</dbReference>
<name>A0A2K2CXF1_BRADI</name>
<evidence type="ECO:0000313" key="4">
    <source>
        <dbReference type="Proteomes" id="UP000008810"/>
    </source>
</evidence>